<proteinExistence type="predicted"/>
<sequence>MLLVTRRYHRVKNAIRESLEHRNYTCFKQVYAVDTDGTARFADIVAFHPEQKKSKYLRPYHPI</sequence>
<organism evidence="1 2">
    <name type="scientific">Rhynocoris fuscipes</name>
    <dbReference type="NCBI Taxonomy" id="488301"/>
    <lineage>
        <taxon>Eukaryota</taxon>
        <taxon>Metazoa</taxon>
        <taxon>Ecdysozoa</taxon>
        <taxon>Arthropoda</taxon>
        <taxon>Hexapoda</taxon>
        <taxon>Insecta</taxon>
        <taxon>Pterygota</taxon>
        <taxon>Neoptera</taxon>
        <taxon>Paraneoptera</taxon>
        <taxon>Hemiptera</taxon>
        <taxon>Heteroptera</taxon>
        <taxon>Panheteroptera</taxon>
        <taxon>Cimicomorpha</taxon>
        <taxon>Reduviidae</taxon>
        <taxon>Harpactorinae</taxon>
        <taxon>Harpactorini</taxon>
        <taxon>Rhynocoris</taxon>
    </lineage>
</organism>
<gene>
    <name evidence="1" type="ORF">O3M35_004111</name>
</gene>
<keyword evidence="2" id="KW-1185">Reference proteome</keyword>
<evidence type="ECO:0000313" key="1">
    <source>
        <dbReference type="EMBL" id="KAK9498255.1"/>
    </source>
</evidence>
<evidence type="ECO:0000313" key="2">
    <source>
        <dbReference type="Proteomes" id="UP001461498"/>
    </source>
</evidence>
<protein>
    <submittedName>
        <fullName evidence="1">Uncharacterized protein</fullName>
    </submittedName>
</protein>
<name>A0AAW1CPR0_9HEMI</name>
<reference evidence="1 2" key="1">
    <citation type="submission" date="2022-12" db="EMBL/GenBank/DDBJ databases">
        <title>Chromosome-level genome assembly of true bugs.</title>
        <authorList>
            <person name="Ma L."/>
            <person name="Li H."/>
        </authorList>
    </citation>
    <scope>NUCLEOTIDE SEQUENCE [LARGE SCALE GENOMIC DNA]</scope>
    <source>
        <strain evidence="1">Lab_2022b</strain>
    </source>
</reference>
<dbReference type="AlphaFoldDB" id="A0AAW1CPR0"/>
<dbReference type="Proteomes" id="UP001461498">
    <property type="component" value="Unassembled WGS sequence"/>
</dbReference>
<accession>A0AAW1CPR0</accession>
<comment type="caution">
    <text evidence="1">The sequence shown here is derived from an EMBL/GenBank/DDBJ whole genome shotgun (WGS) entry which is preliminary data.</text>
</comment>
<dbReference type="EMBL" id="JAPXFL010000013">
    <property type="protein sequence ID" value="KAK9498255.1"/>
    <property type="molecule type" value="Genomic_DNA"/>
</dbReference>